<comment type="caution">
    <text evidence="1">The sequence shown here is derived from an EMBL/GenBank/DDBJ whole genome shotgun (WGS) entry which is preliminary data.</text>
</comment>
<dbReference type="Proteomes" id="UP001234178">
    <property type="component" value="Unassembled WGS sequence"/>
</dbReference>
<reference evidence="1 2" key="1">
    <citation type="journal article" date="2023" name="Nucleic Acids Res.">
        <title>The hologenome of Daphnia magna reveals possible DNA methylation and microbiome-mediated evolution of the host genome.</title>
        <authorList>
            <person name="Chaturvedi A."/>
            <person name="Li X."/>
            <person name="Dhandapani V."/>
            <person name="Marshall H."/>
            <person name="Kissane S."/>
            <person name="Cuenca-Cambronero M."/>
            <person name="Asole G."/>
            <person name="Calvet F."/>
            <person name="Ruiz-Romero M."/>
            <person name="Marangio P."/>
            <person name="Guigo R."/>
            <person name="Rago D."/>
            <person name="Mirbahai L."/>
            <person name="Eastwood N."/>
            <person name="Colbourne J.K."/>
            <person name="Zhou J."/>
            <person name="Mallon E."/>
            <person name="Orsini L."/>
        </authorList>
    </citation>
    <scope>NUCLEOTIDE SEQUENCE [LARGE SCALE GENOMIC DNA]</scope>
    <source>
        <strain evidence="1">LRV0_1</strain>
    </source>
</reference>
<gene>
    <name evidence="1" type="ORF">OUZ56_003185</name>
</gene>
<protein>
    <submittedName>
        <fullName evidence="1">Uncharacterized protein</fullName>
    </submittedName>
</protein>
<name>A0ABR0A803_9CRUS</name>
<proteinExistence type="predicted"/>
<sequence length="132" mass="14630">MTATLPYYVNECLRCGNTVTDTGLLMKSTNSTGDEQGDLLGRGVNCPCSGACPDVGATILTRRVELGSQGAPINNMKLLQDHLSFLFSLLTIKLEETEFLRVTDGYGKQRKFFHGKRLHLGFQDTDDYSVYQ</sequence>
<keyword evidence="2" id="KW-1185">Reference proteome</keyword>
<organism evidence="1 2">
    <name type="scientific">Daphnia magna</name>
    <dbReference type="NCBI Taxonomy" id="35525"/>
    <lineage>
        <taxon>Eukaryota</taxon>
        <taxon>Metazoa</taxon>
        <taxon>Ecdysozoa</taxon>
        <taxon>Arthropoda</taxon>
        <taxon>Crustacea</taxon>
        <taxon>Branchiopoda</taxon>
        <taxon>Diplostraca</taxon>
        <taxon>Cladocera</taxon>
        <taxon>Anomopoda</taxon>
        <taxon>Daphniidae</taxon>
        <taxon>Daphnia</taxon>
    </lineage>
</organism>
<evidence type="ECO:0000313" key="2">
    <source>
        <dbReference type="Proteomes" id="UP001234178"/>
    </source>
</evidence>
<dbReference type="EMBL" id="JAOYFB010000036">
    <property type="protein sequence ID" value="KAK4021266.1"/>
    <property type="molecule type" value="Genomic_DNA"/>
</dbReference>
<evidence type="ECO:0000313" key="1">
    <source>
        <dbReference type="EMBL" id="KAK4021266.1"/>
    </source>
</evidence>
<accession>A0ABR0A803</accession>